<keyword evidence="5" id="KW-1185">Reference proteome</keyword>
<dbReference type="EMBL" id="JAVRRD010000006">
    <property type="protein sequence ID" value="KAK5057821.1"/>
    <property type="molecule type" value="Genomic_DNA"/>
</dbReference>
<dbReference type="PANTHER" id="PTHR43477">
    <property type="entry name" value="DIHYDROANTICAPSIN 7-DEHYDROGENASE"/>
    <property type="match status" value="1"/>
</dbReference>
<accession>A0AAV9NHH3</accession>
<comment type="caution">
    <text evidence="4">The sequence shown here is derived from an EMBL/GenBank/DDBJ whole genome shotgun (WGS) entry which is preliminary data.</text>
</comment>
<keyword evidence="3" id="KW-0560">Oxidoreductase</keyword>
<dbReference type="InterPro" id="IPR036291">
    <property type="entry name" value="NAD(P)-bd_dom_sf"/>
</dbReference>
<dbReference type="InterPro" id="IPR002347">
    <property type="entry name" value="SDR_fam"/>
</dbReference>
<name>A0AAV9NHH3_9EURO</name>
<dbReference type="Pfam" id="PF23441">
    <property type="entry name" value="SDR"/>
    <property type="match status" value="1"/>
</dbReference>
<dbReference type="Gene3D" id="3.40.50.720">
    <property type="entry name" value="NAD(P)-binding Rossmann-like Domain"/>
    <property type="match status" value="1"/>
</dbReference>
<organism evidence="4 5">
    <name type="scientific">Exophiala bonariae</name>
    <dbReference type="NCBI Taxonomy" id="1690606"/>
    <lineage>
        <taxon>Eukaryota</taxon>
        <taxon>Fungi</taxon>
        <taxon>Dikarya</taxon>
        <taxon>Ascomycota</taxon>
        <taxon>Pezizomycotina</taxon>
        <taxon>Eurotiomycetes</taxon>
        <taxon>Chaetothyriomycetidae</taxon>
        <taxon>Chaetothyriales</taxon>
        <taxon>Herpotrichiellaceae</taxon>
        <taxon>Exophiala</taxon>
    </lineage>
</organism>
<evidence type="ECO:0000313" key="5">
    <source>
        <dbReference type="Proteomes" id="UP001358417"/>
    </source>
</evidence>
<dbReference type="GeneID" id="89979972"/>
<comment type="similarity">
    <text evidence="1">Belongs to the short-chain dehydrogenases/reductases (SDR) family.</text>
</comment>
<evidence type="ECO:0000256" key="3">
    <source>
        <dbReference type="ARBA" id="ARBA00023002"/>
    </source>
</evidence>
<sequence>MSPQQKYTSKLAGTAILVVGGTSGLGFGVAEASIEYNAAHVYISSSSSQKVDTAISRLKASYPDTETHITGIVCNLGDEASLEENVAALFAKIDGKLDHIVFTAGEPLSPKPIADIDVAFMRKAGVVRFLAPYFISKHGVKHLNPGPASSITITSGSVAEKPNLNWTVVASYAAGLHGMIRALALELKPVRVNLISPGGVETELWESILGSREAAQRAIGAMHARSTTGKIGSVEDVVESFLYVMKDKNVTGTVIRSDGGAFLL</sequence>
<dbReference type="PRINTS" id="PR00081">
    <property type="entry name" value="GDHRDH"/>
</dbReference>
<evidence type="ECO:0000256" key="1">
    <source>
        <dbReference type="ARBA" id="ARBA00006484"/>
    </source>
</evidence>
<evidence type="ECO:0000313" key="4">
    <source>
        <dbReference type="EMBL" id="KAK5057821.1"/>
    </source>
</evidence>
<dbReference type="SUPFAM" id="SSF51735">
    <property type="entry name" value="NAD(P)-binding Rossmann-fold domains"/>
    <property type="match status" value="1"/>
</dbReference>
<dbReference type="Proteomes" id="UP001358417">
    <property type="component" value="Unassembled WGS sequence"/>
</dbReference>
<dbReference type="AlphaFoldDB" id="A0AAV9NHH3"/>
<gene>
    <name evidence="4" type="ORF">LTR84_011822</name>
</gene>
<evidence type="ECO:0008006" key="6">
    <source>
        <dbReference type="Google" id="ProtNLM"/>
    </source>
</evidence>
<dbReference type="RefSeq" id="XP_064708939.1">
    <property type="nucleotide sequence ID" value="XM_064855350.1"/>
</dbReference>
<dbReference type="InterPro" id="IPR051122">
    <property type="entry name" value="SDR_DHRS6-like"/>
</dbReference>
<evidence type="ECO:0000256" key="2">
    <source>
        <dbReference type="ARBA" id="ARBA00022857"/>
    </source>
</evidence>
<protein>
    <recommendedName>
        <fullName evidence="6">NAD(P)-binding protein</fullName>
    </recommendedName>
</protein>
<reference evidence="4 5" key="1">
    <citation type="submission" date="2023-08" db="EMBL/GenBank/DDBJ databases">
        <title>Black Yeasts Isolated from many extreme environments.</title>
        <authorList>
            <person name="Coleine C."/>
            <person name="Stajich J.E."/>
            <person name="Selbmann L."/>
        </authorList>
    </citation>
    <scope>NUCLEOTIDE SEQUENCE [LARGE SCALE GENOMIC DNA]</scope>
    <source>
        <strain evidence="4 5">CCFEE 5792</strain>
    </source>
</reference>
<proteinExistence type="inferred from homology"/>
<keyword evidence="2" id="KW-0521">NADP</keyword>
<dbReference type="CDD" id="cd05233">
    <property type="entry name" value="SDR_c"/>
    <property type="match status" value="1"/>
</dbReference>
<dbReference type="PANTHER" id="PTHR43477:SF1">
    <property type="entry name" value="DIHYDROANTICAPSIN 7-DEHYDROGENASE"/>
    <property type="match status" value="1"/>
</dbReference>
<dbReference type="GO" id="GO:0016491">
    <property type="term" value="F:oxidoreductase activity"/>
    <property type="evidence" value="ECO:0007669"/>
    <property type="project" value="UniProtKB-KW"/>
</dbReference>
<dbReference type="InterPro" id="IPR057571">
    <property type="entry name" value="SDR_PhqE-like"/>
</dbReference>